<proteinExistence type="predicted"/>
<evidence type="ECO:0000256" key="1">
    <source>
        <dbReference type="SAM" id="MobiDB-lite"/>
    </source>
</evidence>
<name>A0A7R8VIX1_TIMDO</name>
<evidence type="ECO:0000313" key="2">
    <source>
        <dbReference type="EMBL" id="CAD7199381.1"/>
    </source>
</evidence>
<sequence length="147" mass="15957">MASGDSPKLRLKSSAGGDSPARQNLEPALSEECGVKVIPLEMTPVAPAPSELTNNGVDPTDPLNDRLDDMTRKRESSLTTTCACTVATSDMLRMYALFQALDETTRKRESSLATTCTAATSDMLRMYALFQALDDMTRKRESSLTTT</sequence>
<accession>A0A7R8VIX1</accession>
<dbReference type="EMBL" id="OA566750">
    <property type="protein sequence ID" value="CAD7199381.1"/>
    <property type="molecule type" value="Genomic_DNA"/>
</dbReference>
<dbReference type="AlphaFoldDB" id="A0A7R8VIX1"/>
<protein>
    <submittedName>
        <fullName evidence="2">Uncharacterized protein</fullName>
    </submittedName>
</protein>
<feature type="region of interest" description="Disordered" evidence="1">
    <location>
        <begin position="1"/>
        <end position="29"/>
    </location>
</feature>
<reference evidence="2" key="1">
    <citation type="submission" date="2020-11" db="EMBL/GenBank/DDBJ databases">
        <authorList>
            <person name="Tran Van P."/>
        </authorList>
    </citation>
    <scope>NUCLEOTIDE SEQUENCE</scope>
</reference>
<organism evidence="2">
    <name type="scientific">Timema douglasi</name>
    <name type="common">Walking stick</name>
    <dbReference type="NCBI Taxonomy" id="61478"/>
    <lineage>
        <taxon>Eukaryota</taxon>
        <taxon>Metazoa</taxon>
        <taxon>Ecdysozoa</taxon>
        <taxon>Arthropoda</taxon>
        <taxon>Hexapoda</taxon>
        <taxon>Insecta</taxon>
        <taxon>Pterygota</taxon>
        <taxon>Neoptera</taxon>
        <taxon>Polyneoptera</taxon>
        <taxon>Phasmatodea</taxon>
        <taxon>Timematodea</taxon>
        <taxon>Timematoidea</taxon>
        <taxon>Timematidae</taxon>
        <taxon>Timema</taxon>
    </lineage>
</organism>
<gene>
    <name evidence="2" type="ORF">TDIB3V08_LOCUS5631</name>
</gene>